<dbReference type="EMBL" id="JH651030">
    <property type="protein sequence ID" value="EXA30947.1"/>
    <property type="molecule type" value="Genomic_DNA"/>
</dbReference>
<name>W9NLT1_FUSOX</name>
<proteinExistence type="predicted"/>
<evidence type="ECO:0000256" key="1">
    <source>
        <dbReference type="SAM" id="MobiDB-lite"/>
    </source>
</evidence>
<evidence type="ECO:0008006" key="3">
    <source>
        <dbReference type="Google" id="ProtNLM"/>
    </source>
</evidence>
<feature type="compositionally biased region" description="Basic residues" evidence="1">
    <location>
        <begin position="127"/>
        <end position="137"/>
    </location>
</feature>
<sequence length="152" mass="17222">MLRKFNITAQSLGYYIGDNATSNDTCLEELLKILEAESGAEYPYKCRRIRCIGHIINLALQAFLLAYSKEALRAALEATADKPGLTMLKEFSQQLHKLDPAEIIAYSDTTTHQEQRQEERQEQPTRKPTHARGKRATTTHQQASNINKRFAG</sequence>
<dbReference type="HOGENOM" id="CLU_1722437_0_0_1"/>
<accession>W9NLT1</accession>
<reference evidence="2" key="1">
    <citation type="submission" date="2011-10" db="EMBL/GenBank/DDBJ databases">
        <title>The Genome Sequence of Fusarium oxysporum HDV247.</title>
        <authorList>
            <consortium name="The Broad Institute Genome Sequencing Platform"/>
            <person name="Ma L.-J."/>
            <person name="Gale L.R."/>
            <person name="Schwartz D.C."/>
            <person name="Zhou S."/>
            <person name="Corby-Kistler H."/>
            <person name="Young S.K."/>
            <person name="Zeng Q."/>
            <person name="Gargeya S."/>
            <person name="Fitzgerald M."/>
            <person name="Haas B."/>
            <person name="Abouelleil A."/>
            <person name="Alvarado L."/>
            <person name="Arachchi H.M."/>
            <person name="Berlin A."/>
            <person name="Brown A."/>
            <person name="Chapman S.B."/>
            <person name="Chen Z."/>
            <person name="Dunbar C."/>
            <person name="Freedman E."/>
            <person name="Gearin G."/>
            <person name="Goldberg J."/>
            <person name="Griggs A."/>
            <person name="Gujja S."/>
            <person name="Heiman D."/>
            <person name="Howarth C."/>
            <person name="Larson L."/>
            <person name="Lui A."/>
            <person name="MacDonald P.J.P."/>
            <person name="Montmayeur A."/>
            <person name="Murphy C."/>
            <person name="Neiman D."/>
            <person name="Pearson M."/>
            <person name="Priest M."/>
            <person name="Roberts A."/>
            <person name="Saif S."/>
            <person name="Shea T."/>
            <person name="Shenoy N."/>
            <person name="Sisk P."/>
            <person name="Stolte C."/>
            <person name="Sykes S."/>
            <person name="Wortman J."/>
            <person name="Nusbaum C."/>
            <person name="Birren B."/>
        </authorList>
    </citation>
    <scope>NUCLEOTIDE SEQUENCE [LARGE SCALE GENOMIC DNA]</scope>
    <source>
        <strain evidence="2">HDV247</strain>
    </source>
</reference>
<organism evidence="2">
    <name type="scientific">Fusarium oxysporum f. sp. pisi HDV247</name>
    <dbReference type="NCBI Taxonomy" id="1080344"/>
    <lineage>
        <taxon>Eukaryota</taxon>
        <taxon>Fungi</taxon>
        <taxon>Dikarya</taxon>
        <taxon>Ascomycota</taxon>
        <taxon>Pezizomycotina</taxon>
        <taxon>Sordariomycetes</taxon>
        <taxon>Hypocreomycetidae</taxon>
        <taxon>Hypocreales</taxon>
        <taxon>Nectriaceae</taxon>
        <taxon>Fusarium</taxon>
        <taxon>Fusarium oxysporum species complex</taxon>
    </lineage>
</organism>
<feature type="compositionally biased region" description="Polar residues" evidence="1">
    <location>
        <begin position="138"/>
        <end position="152"/>
    </location>
</feature>
<protein>
    <recommendedName>
        <fullName evidence="3">AC transposase</fullName>
    </recommendedName>
</protein>
<feature type="region of interest" description="Disordered" evidence="1">
    <location>
        <begin position="109"/>
        <end position="152"/>
    </location>
</feature>
<evidence type="ECO:0000313" key="2">
    <source>
        <dbReference type="EMBL" id="EXA30947.1"/>
    </source>
</evidence>
<gene>
    <name evidence="2" type="ORF">FOVG_17724</name>
</gene>
<reference evidence="2" key="2">
    <citation type="submission" date="2012-05" db="EMBL/GenBank/DDBJ databases">
        <title>Annotation of the Genome Sequence of Fusarium oxysporum HDV247.</title>
        <authorList>
            <consortium name="The Broad Institute Genomics Platform"/>
            <person name="Ma L.-J."/>
            <person name="Corby-Kistler H."/>
            <person name="Broz K."/>
            <person name="Gale L.R."/>
            <person name="Jonkers W."/>
            <person name="O'Donnell K."/>
            <person name="Ploetz R."/>
            <person name="Steinberg C."/>
            <person name="Schwartz D.C."/>
            <person name="VanEtten H."/>
            <person name="Zhou S."/>
            <person name="Young S.K."/>
            <person name="Zeng Q."/>
            <person name="Gargeya S."/>
            <person name="Fitzgerald M."/>
            <person name="Abouelleil A."/>
            <person name="Alvarado L."/>
            <person name="Chapman S.B."/>
            <person name="Gainer-Dewar J."/>
            <person name="Goldberg J."/>
            <person name="Griggs A."/>
            <person name="Gujja S."/>
            <person name="Hansen M."/>
            <person name="Howarth C."/>
            <person name="Imamovic A."/>
            <person name="Ireland A."/>
            <person name="Larimer J."/>
            <person name="McCowan C."/>
            <person name="Murphy C."/>
            <person name="Pearson M."/>
            <person name="Poon T.W."/>
            <person name="Priest M."/>
            <person name="Roberts A."/>
            <person name="Saif S."/>
            <person name="Shea T."/>
            <person name="Sykes S."/>
            <person name="Wortman J."/>
            <person name="Nusbaum C."/>
            <person name="Birren B."/>
        </authorList>
    </citation>
    <scope>NUCLEOTIDE SEQUENCE</scope>
    <source>
        <strain evidence="2">HDV247</strain>
    </source>
</reference>
<dbReference type="Proteomes" id="UP000030751">
    <property type="component" value="Unassembled WGS sequence"/>
</dbReference>
<dbReference type="AlphaFoldDB" id="W9NLT1"/>
<feature type="compositionally biased region" description="Basic and acidic residues" evidence="1">
    <location>
        <begin position="111"/>
        <end position="125"/>
    </location>
</feature>